<protein>
    <recommendedName>
        <fullName evidence="2">DUF6594 domain-containing protein</fullName>
    </recommendedName>
</protein>
<accession>A0AA39WYQ6</accession>
<dbReference type="Pfam" id="PF20237">
    <property type="entry name" value="DUF6594"/>
    <property type="match status" value="1"/>
</dbReference>
<keyword evidence="1" id="KW-1133">Transmembrane helix</keyword>
<feature type="transmembrane region" description="Helical" evidence="1">
    <location>
        <begin position="203"/>
        <end position="223"/>
    </location>
</feature>
<evidence type="ECO:0000313" key="4">
    <source>
        <dbReference type="Proteomes" id="UP001175000"/>
    </source>
</evidence>
<dbReference type="Proteomes" id="UP001175000">
    <property type="component" value="Unassembled WGS sequence"/>
</dbReference>
<keyword evidence="1" id="KW-0812">Transmembrane</keyword>
<sequence>MEKIREQDPENLVLYVRRSLEEEGEFHFLKHEFLHRLNITQLGVKLVRLKSRIQKGARASEEDLDILQITLRDYASAIRDYRFIHDQKTMTKAEMINRKLLMQRFFQSPDDFSDPFYSHYAHFADADAKVDPMREAFMTHLPVRLTYSQDERRQRRKEYSEGKKPKQVSKLVDRSVRLIVSIAGGLSLVLPMVIMSLDPSQVKSLVTVSAAVLLFALGLSFGVRVSNVETLVSTATYAAVLVVFVGISNPQTQ</sequence>
<feature type="transmembrane region" description="Helical" evidence="1">
    <location>
        <begin position="176"/>
        <end position="197"/>
    </location>
</feature>
<organism evidence="3 4">
    <name type="scientific">Immersiella caudata</name>
    <dbReference type="NCBI Taxonomy" id="314043"/>
    <lineage>
        <taxon>Eukaryota</taxon>
        <taxon>Fungi</taxon>
        <taxon>Dikarya</taxon>
        <taxon>Ascomycota</taxon>
        <taxon>Pezizomycotina</taxon>
        <taxon>Sordariomycetes</taxon>
        <taxon>Sordariomycetidae</taxon>
        <taxon>Sordariales</taxon>
        <taxon>Lasiosphaeriaceae</taxon>
        <taxon>Immersiella</taxon>
    </lineage>
</organism>
<feature type="transmembrane region" description="Helical" evidence="1">
    <location>
        <begin position="230"/>
        <end position="247"/>
    </location>
</feature>
<proteinExistence type="predicted"/>
<keyword evidence="4" id="KW-1185">Reference proteome</keyword>
<dbReference type="EMBL" id="JAULSU010000003">
    <property type="protein sequence ID" value="KAK0624103.1"/>
    <property type="molecule type" value="Genomic_DNA"/>
</dbReference>
<feature type="domain" description="DUF6594" evidence="2">
    <location>
        <begin position="64"/>
        <end position="242"/>
    </location>
</feature>
<dbReference type="AlphaFoldDB" id="A0AA39WYQ6"/>
<name>A0AA39WYQ6_9PEZI</name>
<gene>
    <name evidence="3" type="ORF">B0T14DRAFT_427657</name>
</gene>
<evidence type="ECO:0000313" key="3">
    <source>
        <dbReference type="EMBL" id="KAK0624103.1"/>
    </source>
</evidence>
<dbReference type="InterPro" id="IPR046529">
    <property type="entry name" value="DUF6594"/>
</dbReference>
<reference evidence="3" key="1">
    <citation type="submission" date="2023-06" db="EMBL/GenBank/DDBJ databases">
        <title>Genome-scale phylogeny and comparative genomics of the fungal order Sordariales.</title>
        <authorList>
            <consortium name="Lawrence Berkeley National Laboratory"/>
            <person name="Hensen N."/>
            <person name="Bonometti L."/>
            <person name="Westerberg I."/>
            <person name="Brannstrom I.O."/>
            <person name="Guillou S."/>
            <person name="Cros-Aarteil S."/>
            <person name="Calhoun S."/>
            <person name="Haridas S."/>
            <person name="Kuo A."/>
            <person name="Mondo S."/>
            <person name="Pangilinan J."/>
            <person name="Riley R."/>
            <person name="Labutti K."/>
            <person name="Andreopoulos B."/>
            <person name="Lipzen A."/>
            <person name="Chen C."/>
            <person name="Yanf M."/>
            <person name="Daum C."/>
            <person name="Ng V."/>
            <person name="Clum A."/>
            <person name="Steindorff A."/>
            <person name="Ohm R."/>
            <person name="Martin F."/>
            <person name="Silar P."/>
            <person name="Natvig D."/>
            <person name="Lalanne C."/>
            <person name="Gautier V."/>
            <person name="Ament-Velasquez S.L."/>
            <person name="Kruys A."/>
            <person name="Hutchinson M.I."/>
            <person name="Powell A.J."/>
            <person name="Barry K."/>
            <person name="Miller A.N."/>
            <person name="Grigoriev I.V."/>
            <person name="Debuchy R."/>
            <person name="Gladieux P."/>
            <person name="Thoren M.H."/>
            <person name="Johannesson H."/>
        </authorList>
    </citation>
    <scope>NUCLEOTIDE SEQUENCE</scope>
    <source>
        <strain evidence="3">CBS 606.72</strain>
    </source>
</reference>
<comment type="caution">
    <text evidence="3">The sequence shown here is derived from an EMBL/GenBank/DDBJ whole genome shotgun (WGS) entry which is preliminary data.</text>
</comment>
<evidence type="ECO:0000256" key="1">
    <source>
        <dbReference type="SAM" id="Phobius"/>
    </source>
</evidence>
<keyword evidence="1" id="KW-0472">Membrane</keyword>
<evidence type="ECO:0000259" key="2">
    <source>
        <dbReference type="Pfam" id="PF20237"/>
    </source>
</evidence>